<accession>A0ABX0CIG3</accession>
<comment type="caution">
    <text evidence="2">The sequence shown here is derived from an EMBL/GenBank/DDBJ whole genome shotgun (WGS) entry which is preliminary data.</text>
</comment>
<keyword evidence="1" id="KW-1133">Transmembrane helix</keyword>
<proteinExistence type="predicted"/>
<keyword evidence="1" id="KW-0472">Membrane</keyword>
<feature type="transmembrane region" description="Helical" evidence="1">
    <location>
        <begin position="21"/>
        <end position="46"/>
    </location>
</feature>
<organism evidence="2 3">
    <name type="scientific">Nocardia cyriacigeorgica</name>
    <dbReference type="NCBI Taxonomy" id="135487"/>
    <lineage>
        <taxon>Bacteria</taxon>
        <taxon>Bacillati</taxon>
        <taxon>Actinomycetota</taxon>
        <taxon>Actinomycetes</taxon>
        <taxon>Mycobacteriales</taxon>
        <taxon>Nocardiaceae</taxon>
        <taxon>Nocardia</taxon>
    </lineage>
</organism>
<dbReference type="EMBL" id="JAAGUX010000010">
    <property type="protein sequence ID" value="NEW55711.1"/>
    <property type="molecule type" value="Genomic_DNA"/>
</dbReference>
<keyword evidence="1" id="KW-0812">Transmembrane</keyword>
<evidence type="ECO:0000313" key="2">
    <source>
        <dbReference type="EMBL" id="NEW55711.1"/>
    </source>
</evidence>
<dbReference type="RefSeq" id="WP_163955761.1">
    <property type="nucleotide sequence ID" value="NZ_JAAGUX010000010.1"/>
</dbReference>
<gene>
    <name evidence="2" type="ORF">GV794_08605</name>
</gene>
<sequence>MGERNWAPWRLYRDDLGQPRIWLHLLAALVLIIAICGVCGLGLWGFNRVAGTNNGSGGVVDCPALSWDGRCTVTFDRRTDGATVQLAGRTVRLIGVSTEANSADFETDSFLGWSDEKIHLRVGEDYEFSGNTFELIQITPDKVILHYWPPTDA</sequence>
<evidence type="ECO:0000313" key="3">
    <source>
        <dbReference type="Proteomes" id="UP000470876"/>
    </source>
</evidence>
<reference evidence="2 3" key="1">
    <citation type="submission" date="2020-01" db="EMBL/GenBank/DDBJ databases">
        <title>Genetics and antimicrobial susceptibilities of Nocardia species isolated from the soil; a comparison with species isolated from humans.</title>
        <authorList>
            <person name="Carrasco G."/>
            <person name="Monzon S."/>
            <person name="Sansegundo M."/>
            <person name="Garcia E."/>
            <person name="Garrido N."/>
            <person name="Medina M.J."/>
            <person name="Villalon P."/>
            <person name="Ramirez-Arocha A.C."/>
            <person name="Jimenez P."/>
            <person name="Cuesta I."/>
            <person name="Valdezate S."/>
        </authorList>
    </citation>
    <scope>NUCLEOTIDE SEQUENCE [LARGE SCALE GENOMIC DNA]</scope>
    <source>
        <strain evidence="2 3">CNM20110649</strain>
    </source>
</reference>
<protein>
    <submittedName>
        <fullName evidence="2">Uncharacterized protein</fullName>
    </submittedName>
</protein>
<dbReference type="Proteomes" id="UP000470876">
    <property type="component" value="Unassembled WGS sequence"/>
</dbReference>
<evidence type="ECO:0000256" key="1">
    <source>
        <dbReference type="SAM" id="Phobius"/>
    </source>
</evidence>
<name>A0ABX0CIG3_9NOCA</name>
<keyword evidence="3" id="KW-1185">Reference proteome</keyword>